<dbReference type="SMART" id="SM00240">
    <property type="entry name" value="FHA"/>
    <property type="match status" value="1"/>
</dbReference>
<feature type="domain" description="FHA" evidence="2">
    <location>
        <begin position="56"/>
        <end position="108"/>
    </location>
</feature>
<dbReference type="InterPro" id="IPR000253">
    <property type="entry name" value="FHA_dom"/>
</dbReference>
<dbReference type="Proteomes" id="UP001332931">
    <property type="component" value="Unassembled WGS sequence"/>
</dbReference>
<sequence>MPTNKDNMGATEIFRMPSADSTVPDLMGENALVHPTLTIVKGPSTGQVFELDESDITLGRDPKNSVFLNDMTVSRKHAHIDLTGIASGYASIEDLGSLNGTWVDGAIVNKALLKDGSTIQIGTFRMIFHTNRRPKRVETGA</sequence>
<organism evidence="3 4">
    <name type="scientific">Olsenella absiana</name>
    <dbReference type="NCBI Taxonomy" id="3115222"/>
    <lineage>
        <taxon>Bacteria</taxon>
        <taxon>Bacillati</taxon>
        <taxon>Actinomycetota</taxon>
        <taxon>Coriobacteriia</taxon>
        <taxon>Coriobacteriales</taxon>
        <taxon>Atopobiaceae</taxon>
        <taxon>Olsenella</taxon>
    </lineage>
</organism>
<dbReference type="EMBL" id="JAZGJQ010000003">
    <property type="protein sequence ID" value="MEE6147314.1"/>
    <property type="molecule type" value="Genomic_DNA"/>
</dbReference>
<gene>
    <name evidence="3" type="ORF">VXJ25_04825</name>
</gene>
<comment type="caution">
    <text evidence="3">The sequence shown here is derived from an EMBL/GenBank/DDBJ whole genome shotgun (WGS) entry which is preliminary data.</text>
</comment>
<dbReference type="InterPro" id="IPR008984">
    <property type="entry name" value="SMAD_FHA_dom_sf"/>
</dbReference>
<dbReference type="Pfam" id="PF00498">
    <property type="entry name" value="FHA"/>
    <property type="match status" value="1"/>
</dbReference>
<reference evidence="3 4" key="1">
    <citation type="submission" date="2024-01" db="EMBL/GenBank/DDBJ databases">
        <title>Description of Olsenella sp. nov., isolated from pig feces.</title>
        <authorList>
            <person name="Chang Y.-H."/>
        </authorList>
    </citation>
    <scope>NUCLEOTIDE SEQUENCE [LARGE SCALE GENOMIC DNA]</scope>
    <source>
        <strain evidence="3 4">YH-ols2223</strain>
    </source>
</reference>
<evidence type="ECO:0000313" key="3">
    <source>
        <dbReference type="EMBL" id="MEE6147314.1"/>
    </source>
</evidence>
<proteinExistence type="predicted"/>
<dbReference type="PROSITE" id="PS50006">
    <property type="entry name" value="FHA_DOMAIN"/>
    <property type="match status" value="1"/>
</dbReference>
<dbReference type="Gene3D" id="2.60.200.20">
    <property type="match status" value="1"/>
</dbReference>
<name>A0ABU7RA63_9ACTN</name>
<keyword evidence="1" id="KW-0597">Phosphoprotein</keyword>
<protein>
    <submittedName>
        <fullName evidence="3">FHA domain-containing protein</fullName>
    </submittedName>
</protein>
<evidence type="ECO:0000256" key="1">
    <source>
        <dbReference type="ARBA" id="ARBA00022553"/>
    </source>
</evidence>
<accession>A0ABU7RA63</accession>
<dbReference type="SUPFAM" id="SSF49879">
    <property type="entry name" value="SMAD/FHA domain"/>
    <property type="match status" value="1"/>
</dbReference>
<keyword evidence="4" id="KW-1185">Reference proteome</keyword>
<evidence type="ECO:0000259" key="2">
    <source>
        <dbReference type="PROSITE" id="PS50006"/>
    </source>
</evidence>
<dbReference type="RefSeq" id="WP_330958076.1">
    <property type="nucleotide sequence ID" value="NZ_JAZGJQ010000003.1"/>
</dbReference>
<evidence type="ECO:0000313" key="4">
    <source>
        <dbReference type="Proteomes" id="UP001332931"/>
    </source>
</evidence>